<comment type="similarity">
    <text evidence="2">Belongs to the drug/metabolite transporter (DMT) superfamily. Plant drug/metabolite exporter (P-DME) (TC 2.A.7.4) family.</text>
</comment>
<evidence type="ECO:0000256" key="6">
    <source>
        <dbReference type="SAM" id="Phobius"/>
    </source>
</evidence>
<evidence type="ECO:0000313" key="9">
    <source>
        <dbReference type="Proteomes" id="UP001189624"/>
    </source>
</evidence>
<evidence type="ECO:0000313" key="8">
    <source>
        <dbReference type="EMBL" id="CAJ1976507.1"/>
    </source>
</evidence>
<dbReference type="GO" id="GO:0016020">
    <property type="term" value="C:membrane"/>
    <property type="evidence" value="ECO:0007669"/>
    <property type="project" value="UniProtKB-SubCell"/>
</dbReference>
<feature type="transmembrane region" description="Helical" evidence="6">
    <location>
        <begin position="27"/>
        <end position="46"/>
    </location>
</feature>
<keyword evidence="3 6" id="KW-0812">Transmembrane</keyword>
<feature type="transmembrane region" description="Helical" evidence="6">
    <location>
        <begin position="152"/>
        <end position="172"/>
    </location>
</feature>
<reference evidence="8" key="1">
    <citation type="submission" date="2023-10" db="EMBL/GenBank/DDBJ databases">
        <authorList>
            <person name="Domelevo Entfellner J.-B."/>
        </authorList>
    </citation>
    <scope>NUCLEOTIDE SEQUENCE</scope>
</reference>
<feature type="domain" description="EamA" evidence="7">
    <location>
        <begin position="30"/>
        <end position="170"/>
    </location>
</feature>
<feature type="transmembrane region" description="Helical" evidence="6">
    <location>
        <begin position="319"/>
        <end position="335"/>
    </location>
</feature>
<dbReference type="Proteomes" id="UP001189624">
    <property type="component" value="Chromosome 10"/>
</dbReference>
<dbReference type="InterPro" id="IPR000620">
    <property type="entry name" value="EamA_dom"/>
</dbReference>
<dbReference type="InterPro" id="IPR037185">
    <property type="entry name" value="EmrE-like"/>
</dbReference>
<comment type="subcellular location">
    <subcellularLocation>
        <location evidence="1">Membrane</location>
        <topology evidence="1">Multi-pass membrane protein</topology>
    </subcellularLocation>
</comment>
<dbReference type="AlphaFoldDB" id="A0AA86W199"/>
<dbReference type="InterPro" id="IPR030184">
    <property type="entry name" value="WAT1-related"/>
</dbReference>
<feature type="transmembrane region" description="Helical" evidence="6">
    <location>
        <begin position="58"/>
        <end position="79"/>
    </location>
</feature>
<dbReference type="Pfam" id="PF00892">
    <property type="entry name" value="EamA"/>
    <property type="match status" value="2"/>
</dbReference>
<feature type="transmembrane region" description="Helical" evidence="6">
    <location>
        <begin position="198"/>
        <end position="218"/>
    </location>
</feature>
<keyword evidence="9" id="KW-1185">Reference proteome</keyword>
<feature type="transmembrane region" description="Helical" evidence="6">
    <location>
        <begin position="230"/>
        <end position="250"/>
    </location>
</feature>
<feature type="transmembrane region" description="Helical" evidence="6">
    <location>
        <begin position="270"/>
        <end position="287"/>
    </location>
</feature>
<proteinExistence type="inferred from homology"/>
<feature type="transmembrane region" description="Helical" evidence="6">
    <location>
        <begin position="294"/>
        <end position="313"/>
    </location>
</feature>
<evidence type="ECO:0000256" key="3">
    <source>
        <dbReference type="ARBA" id="ARBA00022692"/>
    </source>
</evidence>
<evidence type="ECO:0000256" key="5">
    <source>
        <dbReference type="ARBA" id="ARBA00023136"/>
    </source>
</evidence>
<feature type="transmembrane region" description="Helical" evidence="6">
    <location>
        <begin position="120"/>
        <end position="140"/>
    </location>
</feature>
<keyword evidence="4 6" id="KW-1133">Transmembrane helix</keyword>
<evidence type="ECO:0000256" key="2">
    <source>
        <dbReference type="ARBA" id="ARBA00007635"/>
    </source>
</evidence>
<dbReference type="Gramene" id="rna-AYBTSS11_LOCUS28645">
    <property type="protein sequence ID" value="CAJ1976507.1"/>
    <property type="gene ID" value="gene-AYBTSS11_LOCUS28645"/>
</dbReference>
<keyword evidence="5 6" id="KW-0472">Membrane</keyword>
<feature type="transmembrane region" description="Helical" evidence="6">
    <location>
        <begin position="355"/>
        <end position="375"/>
    </location>
</feature>
<evidence type="ECO:0000259" key="7">
    <source>
        <dbReference type="Pfam" id="PF00892"/>
    </source>
</evidence>
<dbReference type="PANTHER" id="PTHR31218">
    <property type="entry name" value="WAT1-RELATED PROTEIN"/>
    <property type="match status" value="1"/>
</dbReference>
<feature type="transmembrane region" description="Helical" evidence="6">
    <location>
        <begin position="91"/>
        <end position="114"/>
    </location>
</feature>
<gene>
    <name evidence="8" type="ORF">AYBTSS11_LOCUS28645</name>
</gene>
<dbReference type="EMBL" id="OY731407">
    <property type="protein sequence ID" value="CAJ1976507.1"/>
    <property type="molecule type" value="Genomic_DNA"/>
</dbReference>
<sequence length="496" mass="55217">MNCNHSLMTKVMEQQKRASHVLVYRELKPHLFMVLVQVGYTFLYFITEASFNHGMSPYVYVTYRHIVASVVTLPFAYFLERDVRPKLTFALLMEICVLSLLGVSVTLNMYFASLNYTNPTFVASMVNTIASLTFIIAVAIRFEVVDVRNPRGIAKVIGTMISLAGVLIMTLYKGPVMRNLWHPLIHIPRKSAAITEDWSKGSILTVSSCVTWSLWYIMQASTLKRYPAQLSLTSWMCFVGAAQSAVFTVIVERDSSAWTMGLNIDFWSTIYGGVVVAGLIIYIQLWCTDKKGPVFVTMFSPLSTILVAILAYFVLGEKLYLGSVSIIAAFTYLSLCSKEEWQPSRKARPKLTFALFIEICVIALLGISLTINLHFASLKYTNPTFVVAMLKHHTYPYLHSCSGTQSVELNAGTSAAINESWLKGSVLTVSSCHMVYVVHHAGVHLNSASTLKRYPAQLSLATWMGFVGATQSAVFTVIGEHDRSAWSIGLNIDHTV</sequence>
<dbReference type="SUPFAM" id="SSF103481">
    <property type="entry name" value="Multidrug resistance efflux transporter EmrE"/>
    <property type="match status" value="1"/>
</dbReference>
<dbReference type="GO" id="GO:0022857">
    <property type="term" value="F:transmembrane transporter activity"/>
    <property type="evidence" value="ECO:0007669"/>
    <property type="project" value="InterPro"/>
</dbReference>
<name>A0AA86W199_9FABA</name>
<organism evidence="8 9">
    <name type="scientific">Sphenostylis stenocarpa</name>
    <dbReference type="NCBI Taxonomy" id="92480"/>
    <lineage>
        <taxon>Eukaryota</taxon>
        <taxon>Viridiplantae</taxon>
        <taxon>Streptophyta</taxon>
        <taxon>Embryophyta</taxon>
        <taxon>Tracheophyta</taxon>
        <taxon>Spermatophyta</taxon>
        <taxon>Magnoliopsida</taxon>
        <taxon>eudicotyledons</taxon>
        <taxon>Gunneridae</taxon>
        <taxon>Pentapetalae</taxon>
        <taxon>rosids</taxon>
        <taxon>fabids</taxon>
        <taxon>Fabales</taxon>
        <taxon>Fabaceae</taxon>
        <taxon>Papilionoideae</taxon>
        <taxon>50 kb inversion clade</taxon>
        <taxon>NPAAA clade</taxon>
        <taxon>indigoferoid/millettioid clade</taxon>
        <taxon>Phaseoleae</taxon>
        <taxon>Sphenostylis</taxon>
    </lineage>
</organism>
<feature type="domain" description="EamA" evidence="7">
    <location>
        <begin position="200"/>
        <end position="326"/>
    </location>
</feature>
<evidence type="ECO:0000256" key="4">
    <source>
        <dbReference type="ARBA" id="ARBA00022989"/>
    </source>
</evidence>
<evidence type="ECO:0000256" key="1">
    <source>
        <dbReference type="ARBA" id="ARBA00004141"/>
    </source>
</evidence>
<protein>
    <recommendedName>
        <fullName evidence="7">EamA domain-containing protein</fullName>
    </recommendedName>
</protein>
<accession>A0AA86W199</accession>